<evidence type="ECO:0000256" key="8">
    <source>
        <dbReference type="PIRNR" id="PIRNR006113"/>
    </source>
</evidence>
<organism evidence="11 12">
    <name type="scientific">Anaeromicropila populeti</name>
    <dbReference type="NCBI Taxonomy" id="37658"/>
    <lineage>
        <taxon>Bacteria</taxon>
        <taxon>Bacillati</taxon>
        <taxon>Bacillota</taxon>
        <taxon>Clostridia</taxon>
        <taxon>Lachnospirales</taxon>
        <taxon>Lachnospiraceae</taxon>
        <taxon>Anaeromicropila</taxon>
    </lineage>
</organism>
<dbReference type="PANTHER" id="PTHR12589">
    <property type="entry name" value="PYRUVOYL TETRAHYDROBIOPTERIN SYNTHASE"/>
    <property type="match status" value="1"/>
</dbReference>
<evidence type="ECO:0000256" key="7">
    <source>
        <dbReference type="ARBA" id="ARBA00048807"/>
    </source>
</evidence>
<dbReference type="Proteomes" id="UP000199659">
    <property type="component" value="Unassembled WGS sequence"/>
</dbReference>
<dbReference type="GO" id="GO:0008616">
    <property type="term" value="P:tRNA queuosine(34) biosynthetic process"/>
    <property type="evidence" value="ECO:0007669"/>
    <property type="project" value="UniProtKB-KW"/>
</dbReference>
<feature type="active site" description="Proton acceptor" evidence="9">
    <location>
        <position position="40"/>
    </location>
</feature>
<dbReference type="Gene3D" id="3.30.479.10">
    <property type="entry name" value="6-pyruvoyl tetrahydropterin synthase/QueD"/>
    <property type="match status" value="1"/>
</dbReference>
<keyword evidence="8" id="KW-0671">Queuosine biosynthesis</keyword>
<dbReference type="InterPro" id="IPR038418">
    <property type="entry name" value="6-PTP_synth/QueD_sf"/>
</dbReference>
<evidence type="ECO:0000256" key="2">
    <source>
        <dbReference type="ARBA" id="ARBA00008900"/>
    </source>
</evidence>
<keyword evidence="12" id="KW-1185">Reference proteome</keyword>
<feature type="active site" description="Charge relay system" evidence="9">
    <location>
        <position position="132"/>
    </location>
</feature>
<evidence type="ECO:0000256" key="9">
    <source>
        <dbReference type="PIRSR" id="PIRSR006113-1"/>
    </source>
</evidence>
<accession>A0A1I6I684</accession>
<feature type="binding site" evidence="10">
    <location>
        <position position="31"/>
    </location>
    <ligand>
        <name>Zn(2+)</name>
        <dbReference type="ChEBI" id="CHEBI:29105"/>
    </ligand>
</feature>
<evidence type="ECO:0000256" key="1">
    <source>
        <dbReference type="ARBA" id="ARBA00005061"/>
    </source>
</evidence>
<evidence type="ECO:0000256" key="3">
    <source>
        <dbReference type="ARBA" id="ARBA00018141"/>
    </source>
</evidence>
<dbReference type="AlphaFoldDB" id="A0A1I6I684"/>
<evidence type="ECO:0000256" key="4">
    <source>
        <dbReference type="ARBA" id="ARBA00022723"/>
    </source>
</evidence>
<dbReference type="GO" id="GO:0046872">
    <property type="term" value="F:metal ion binding"/>
    <property type="evidence" value="ECO:0007669"/>
    <property type="project" value="UniProtKB-KW"/>
</dbReference>
<sequence>MNDINIPKPKKLKYHEKRVAVTKEFDFSAAHFLYEYQGKCKNLHGHTYIVVLTVSGYTDEQGFLIDFNKLKSIYIESIHNKLDHSYLNSILTNMNSTVENMIVWIWEQLEETFSLVQYKKQDIRIEEIKLYETPTSYATLKWEWMHG</sequence>
<protein>
    <recommendedName>
        <fullName evidence="3 8">6-carboxy-5,6,7,8-tetrahydropterin synthase</fullName>
        <ecNumber evidence="8">4.-.-.-</ecNumber>
    </recommendedName>
</protein>
<dbReference type="UniPathway" id="UPA00391"/>
<comment type="similarity">
    <text evidence="2 8">Belongs to the PTPS family. QueD subfamily.</text>
</comment>
<dbReference type="OrthoDB" id="9804698at2"/>
<proteinExistence type="inferred from homology"/>
<evidence type="ECO:0000256" key="10">
    <source>
        <dbReference type="PIRSR" id="PIRSR006113-2"/>
    </source>
</evidence>
<dbReference type="GO" id="GO:0070497">
    <property type="term" value="F:6-carboxytetrahydropterin synthase activity"/>
    <property type="evidence" value="ECO:0007669"/>
    <property type="project" value="UniProtKB-EC"/>
</dbReference>
<evidence type="ECO:0000313" key="12">
    <source>
        <dbReference type="Proteomes" id="UP000199659"/>
    </source>
</evidence>
<feature type="binding site" evidence="10">
    <location>
        <position position="46"/>
    </location>
    <ligand>
        <name>Zn(2+)</name>
        <dbReference type="ChEBI" id="CHEBI:29105"/>
    </ligand>
</feature>
<comment type="pathway">
    <text evidence="1 8">Purine metabolism; 7-cyano-7-deazaguanine biosynthesis.</text>
</comment>
<evidence type="ECO:0000256" key="5">
    <source>
        <dbReference type="ARBA" id="ARBA00022833"/>
    </source>
</evidence>
<dbReference type="STRING" id="37658.SAMN05661086_00455"/>
<dbReference type="RefSeq" id="WP_092559084.1">
    <property type="nucleotide sequence ID" value="NZ_FOYZ01000002.1"/>
</dbReference>
<gene>
    <name evidence="11" type="ORF">SAMN05661086_00455</name>
</gene>
<dbReference type="EC" id="4.-.-.-" evidence="8"/>
<dbReference type="Pfam" id="PF01242">
    <property type="entry name" value="PTPS"/>
    <property type="match status" value="1"/>
</dbReference>
<feature type="binding site" evidence="10">
    <location>
        <position position="44"/>
    </location>
    <ligand>
        <name>Zn(2+)</name>
        <dbReference type="ChEBI" id="CHEBI:29105"/>
    </ligand>
</feature>
<name>A0A1I6I684_9FIRM</name>
<dbReference type="PIRSF" id="PIRSF006113">
    <property type="entry name" value="PTP_synth"/>
    <property type="match status" value="1"/>
</dbReference>
<comment type="cofactor">
    <cofactor evidence="8 10">
        <name>Zn(2+)</name>
        <dbReference type="ChEBI" id="CHEBI:29105"/>
    </cofactor>
    <text evidence="8 10">Binds 1 zinc ion per subunit.</text>
</comment>
<evidence type="ECO:0000256" key="6">
    <source>
        <dbReference type="ARBA" id="ARBA00023239"/>
    </source>
</evidence>
<comment type="catalytic activity">
    <reaction evidence="7 8">
        <text>7,8-dihydroneopterin 3'-triphosphate + H2O = 6-carboxy-5,6,7,8-tetrahydropterin + triphosphate + acetaldehyde + 2 H(+)</text>
        <dbReference type="Rhea" id="RHEA:27966"/>
        <dbReference type="ChEBI" id="CHEBI:15343"/>
        <dbReference type="ChEBI" id="CHEBI:15377"/>
        <dbReference type="ChEBI" id="CHEBI:15378"/>
        <dbReference type="ChEBI" id="CHEBI:18036"/>
        <dbReference type="ChEBI" id="CHEBI:58462"/>
        <dbReference type="ChEBI" id="CHEBI:61032"/>
        <dbReference type="EC" id="4.1.2.50"/>
    </reaction>
</comment>
<dbReference type="NCBIfam" id="TIGR03367">
    <property type="entry name" value="queuosine_QueD"/>
    <property type="match status" value="1"/>
</dbReference>
<feature type="active site" description="Charge relay system" evidence="9">
    <location>
        <position position="84"/>
    </location>
</feature>
<evidence type="ECO:0000313" key="11">
    <source>
        <dbReference type="EMBL" id="SFR62164.1"/>
    </source>
</evidence>
<dbReference type="InterPro" id="IPR007115">
    <property type="entry name" value="6-PTP_synth/QueD"/>
</dbReference>
<keyword evidence="5 8" id="KW-0862">Zinc</keyword>
<keyword evidence="6 8" id="KW-0456">Lyase</keyword>
<dbReference type="PANTHER" id="PTHR12589:SF7">
    <property type="entry name" value="6-PYRUVOYL TETRAHYDROBIOPTERIN SYNTHASE"/>
    <property type="match status" value="1"/>
</dbReference>
<dbReference type="SUPFAM" id="SSF55620">
    <property type="entry name" value="Tetrahydrobiopterin biosynthesis enzymes-like"/>
    <property type="match status" value="1"/>
</dbReference>
<keyword evidence="4 8" id="KW-0479">Metal-binding</keyword>
<dbReference type="EMBL" id="FOYZ01000002">
    <property type="protein sequence ID" value="SFR62164.1"/>
    <property type="molecule type" value="Genomic_DNA"/>
</dbReference>
<reference evidence="11 12" key="1">
    <citation type="submission" date="2016-10" db="EMBL/GenBank/DDBJ databases">
        <authorList>
            <person name="de Groot N.N."/>
        </authorList>
    </citation>
    <scope>NUCLEOTIDE SEQUENCE [LARGE SCALE GENOMIC DNA]</scope>
    <source>
        <strain evidence="11 12">743A</strain>
    </source>
</reference>